<dbReference type="Proteomes" id="UP000010816">
    <property type="component" value="Chromosome"/>
</dbReference>
<name>L0GWZ6_9GAMM</name>
<accession>L0GWZ6</accession>
<dbReference type="RefSeq" id="WP_015280040.1">
    <property type="nucleotide sequence ID" value="NC_019940.1"/>
</dbReference>
<dbReference type="STRING" id="765912.Thimo_1091"/>
<evidence type="ECO:0008006" key="5">
    <source>
        <dbReference type="Google" id="ProtNLM"/>
    </source>
</evidence>
<dbReference type="eggNOG" id="ENOG50317T4">
    <property type="taxonomic scope" value="Bacteria"/>
</dbReference>
<dbReference type="HOGENOM" id="CLU_091272_0_0_6"/>
<gene>
    <name evidence="3" type="ORF">Thimo_1091</name>
</gene>
<feature type="region of interest" description="Disordered" evidence="1">
    <location>
        <begin position="216"/>
        <end position="244"/>
    </location>
</feature>
<proteinExistence type="predicted"/>
<evidence type="ECO:0000313" key="3">
    <source>
        <dbReference type="EMBL" id="AGA89895.1"/>
    </source>
</evidence>
<dbReference type="EMBL" id="CP003051">
    <property type="protein sequence ID" value="AGA89895.1"/>
    <property type="molecule type" value="Genomic_DNA"/>
</dbReference>
<keyword evidence="4" id="KW-1185">Reference proteome</keyword>
<protein>
    <recommendedName>
        <fullName evidence="5">P pilus assembly protein, chaperone PapD</fullName>
    </recommendedName>
</protein>
<dbReference type="OrthoDB" id="1119204at2"/>
<evidence type="ECO:0000313" key="4">
    <source>
        <dbReference type="Proteomes" id="UP000010816"/>
    </source>
</evidence>
<evidence type="ECO:0000256" key="1">
    <source>
        <dbReference type="SAM" id="MobiDB-lite"/>
    </source>
</evidence>
<feature type="chain" id="PRO_5003943529" description="P pilus assembly protein, chaperone PapD" evidence="2">
    <location>
        <begin position="25"/>
        <end position="244"/>
    </location>
</feature>
<dbReference type="KEGG" id="tmb:Thimo_1091"/>
<sequence length="244" mass="26378">MFRSLRQAVLTGLLLLAVAGAAEAGVKLASEMTIERVAQPGERYRGALTLQNNAAAPAEAKVYQPDYSFAADGSNDYGEPGQLERSNAKWISLSTELVRIPAGGTEELTFEVHVPRDKGLSGTYWSMIMVEPIAALSREAIGEQPDNSARIAAVMRYGVQVVTQIGQSGATGLVFTNSGLIDEDGQRVFRIDAENTGSRWLRPSLWLELYREDGTPVGKSQGPTKRLYPGTSAQFHSTRMANAS</sequence>
<organism evidence="3 4">
    <name type="scientific">Thioflavicoccus mobilis 8321</name>
    <dbReference type="NCBI Taxonomy" id="765912"/>
    <lineage>
        <taxon>Bacteria</taxon>
        <taxon>Pseudomonadati</taxon>
        <taxon>Pseudomonadota</taxon>
        <taxon>Gammaproteobacteria</taxon>
        <taxon>Chromatiales</taxon>
        <taxon>Chromatiaceae</taxon>
        <taxon>Thioflavicoccus</taxon>
    </lineage>
</organism>
<feature type="signal peptide" evidence="2">
    <location>
        <begin position="1"/>
        <end position="24"/>
    </location>
</feature>
<reference evidence="3 4" key="1">
    <citation type="submission" date="2011-09" db="EMBL/GenBank/DDBJ databases">
        <title>Complete sequence of chromosome of Thioflavicoccus mobilis 8321.</title>
        <authorList>
            <consortium name="US DOE Joint Genome Institute"/>
            <person name="Lucas S."/>
            <person name="Han J."/>
            <person name="Lapidus A."/>
            <person name="Cheng J.-F."/>
            <person name="Goodwin L."/>
            <person name="Pitluck S."/>
            <person name="Peters L."/>
            <person name="Ovchinnikova G."/>
            <person name="Lu M."/>
            <person name="Detter J.C."/>
            <person name="Han C."/>
            <person name="Tapia R."/>
            <person name="Land M."/>
            <person name="Hauser L."/>
            <person name="Kyrpides N."/>
            <person name="Ivanova N."/>
            <person name="Pagani I."/>
            <person name="Vogl K."/>
            <person name="Liu Z."/>
            <person name="Imhoff J."/>
            <person name="Thiel V."/>
            <person name="Frigaard N.-U."/>
            <person name="Bryant D."/>
            <person name="Woyke T."/>
        </authorList>
    </citation>
    <scope>NUCLEOTIDE SEQUENCE [LARGE SCALE GENOMIC DNA]</scope>
    <source>
        <strain evidence="3 4">8321</strain>
    </source>
</reference>
<feature type="compositionally biased region" description="Polar residues" evidence="1">
    <location>
        <begin position="231"/>
        <end position="244"/>
    </location>
</feature>
<dbReference type="AlphaFoldDB" id="L0GWZ6"/>
<keyword evidence="2" id="KW-0732">Signal</keyword>
<evidence type="ECO:0000256" key="2">
    <source>
        <dbReference type="SAM" id="SignalP"/>
    </source>
</evidence>